<keyword evidence="1" id="KW-0175">Coiled coil</keyword>
<keyword evidence="2" id="KW-0812">Transmembrane</keyword>
<keyword evidence="2" id="KW-0472">Membrane</keyword>
<keyword evidence="2" id="KW-1133">Transmembrane helix</keyword>
<organism evidence="3 4">
    <name type="scientific">Clostridium disporicum</name>
    <dbReference type="NCBI Taxonomy" id="84024"/>
    <lineage>
        <taxon>Bacteria</taxon>
        <taxon>Bacillati</taxon>
        <taxon>Bacillota</taxon>
        <taxon>Clostridia</taxon>
        <taxon>Eubacteriales</taxon>
        <taxon>Clostridiaceae</taxon>
        <taxon>Clostridium</taxon>
    </lineage>
</organism>
<dbReference type="Pfam" id="PF06898">
    <property type="entry name" value="YqfD"/>
    <property type="match status" value="1"/>
</dbReference>
<dbReference type="NCBIfam" id="TIGR02876">
    <property type="entry name" value="spore_yqfD"/>
    <property type="match status" value="1"/>
</dbReference>
<gene>
    <name evidence="3" type="primary">yqfD</name>
    <name evidence="3" type="ORF">ERS852470_01058</name>
</gene>
<protein>
    <submittedName>
        <fullName evidence="3">Sporulation protein YqfD</fullName>
    </submittedName>
</protein>
<evidence type="ECO:0000256" key="1">
    <source>
        <dbReference type="SAM" id="Coils"/>
    </source>
</evidence>
<evidence type="ECO:0000313" key="3">
    <source>
        <dbReference type="EMBL" id="CUN93790.1"/>
    </source>
</evidence>
<proteinExistence type="predicted"/>
<evidence type="ECO:0000313" key="4">
    <source>
        <dbReference type="Proteomes" id="UP000095558"/>
    </source>
</evidence>
<dbReference type="RefSeq" id="WP_042396390.1">
    <property type="nucleotide sequence ID" value="NZ_CYYT01000011.1"/>
</dbReference>
<evidence type="ECO:0000256" key="2">
    <source>
        <dbReference type="SAM" id="Phobius"/>
    </source>
</evidence>
<accession>A0A174CVI5</accession>
<name>A0A174CVI5_9CLOT</name>
<feature type="coiled-coil region" evidence="1">
    <location>
        <begin position="136"/>
        <end position="163"/>
    </location>
</feature>
<sequence length="379" mass="43179">MAFDKIKKGKILVEIKIVNTERLLNVFWSKNIRVYKIKRKDAATLVLEIDYLDYAKVREIVVNLGGRINIIKSNGFVFFLGGIKKRMSLAIGSVLFLGIIFYLSTYIWSIEVEVQKNIPPFEIRKELSEIGIKPGISKDSIDVKEIEKKLENMSNEILWLRVRIEGSTLKVTVEEKINPPQAENYEYGNLVATREGEIKRVYTFAGRSAVKAGQLVKAGDVIIEGIDGAEGGEYILPPRGIVIANTFYEKSINVKVSGTSLERSGRKDSDIYISIFGKKIYLKKAIKDFEQYDKIEKSGKIFNKVLYYERVEKEINLSQDEAIENSVKELENSLLNDLNRDAKIVDKLIDNEMQDEENLLVKVVFVVEQNIVSEETVGY</sequence>
<dbReference type="Proteomes" id="UP000095558">
    <property type="component" value="Unassembled WGS sequence"/>
</dbReference>
<feature type="transmembrane region" description="Helical" evidence="2">
    <location>
        <begin position="89"/>
        <end position="108"/>
    </location>
</feature>
<reference evidence="3 4" key="1">
    <citation type="submission" date="2015-09" db="EMBL/GenBank/DDBJ databases">
        <authorList>
            <consortium name="Pathogen Informatics"/>
        </authorList>
    </citation>
    <scope>NUCLEOTIDE SEQUENCE [LARGE SCALE GENOMIC DNA]</scope>
    <source>
        <strain evidence="3 4">2789STDY5834855</strain>
    </source>
</reference>
<dbReference type="AlphaFoldDB" id="A0A174CVI5"/>
<dbReference type="EMBL" id="CYZV01000009">
    <property type="protein sequence ID" value="CUN93790.1"/>
    <property type="molecule type" value="Genomic_DNA"/>
</dbReference>
<dbReference type="GeneID" id="83011298"/>
<dbReference type="OrthoDB" id="1640349at2"/>
<dbReference type="InterPro" id="IPR010690">
    <property type="entry name" value="YqfD"/>
</dbReference>